<accession>A0ABS4J4W1</accession>
<evidence type="ECO:0000313" key="2">
    <source>
        <dbReference type="Proteomes" id="UP001519287"/>
    </source>
</evidence>
<reference evidence="1 2" key="1">
    <citation type="submission" date="2021-03" db="EMBL/GenBank/DDBJ databases">
        <title>Genomic Encyclopedia of Type Strains, Phase IV (KMG-IV): sequencing the most valuable type-strain genomes for metagenomic binning, comparative biology and taxonomic classification.</title>
        <authorList>
            <person name="Goeker M."/>
        </authorList>
    </citation>
    <scope>NUCLEOTIDE SEQUENCE [LARGE SCALE GENOMIC DNA]</scope>
    <source>
        <strain evidence="1 2">DSM 26048</strain>
    </source>
</reference>
<dbReference type="InterPro" id="IPR019241">
    <property type="entry name" value="DUF2197"/>
</dbReference>
<protein>
    <submittedName>
        <fullName evidence="1">Uncharacterized protein YlaI</fullName>
    </submittedName>
</protein>
<dbReference type="EMBL" id="JAGGLB010000029">
    <property type="protein sequence ID" value="MBP1994881.1"/>
    <property type="molecule type" value="Genomic_DNA"/>
</dbReference>
<dbReference type="RefSeq" id="WP_209976710.1">
    <property type="nucleotide sequence ID" value="NZ_JAGGLB010000029.1"/>
</dbReference>
<organism evidence="1 2">
    <name type="scientific">Paenibacillus eucommiae</name>
    <dbReference type="NCBI Taxonomy" id="1355755"/>
    <lineage>
        <taxon>Bacteria</taxon>
        <taxon>Bacillati</taxon>
        <taxon>Bacillota</taxon>
        <taxon>Bacilli</taxon>
        <taxon>Bacillales</taxon>
        <taxon>Paenibacillaceae</taxon>
        <taxon>Paenibacillus</taxon>
    </lineage>
</organism>
<sequence length="66" mass="7717">MKVTCMFCKTEHLIDSNHSQYEKLKSKQSSSYVCKSCNHSLQSEARKNVDYDPEVIDPYKFDKLIP</sequence>
<dbReference type="Proteomes" id="UP001519287">
    <property type="component" value="Unassembled WGS sequence"/>
</dbReference>
<dbReference type="Pfam" id="PF09963">
    <property type="entry name" value="DUF2197"/>
    <property type="match status" value="1"/>
</dbReference>
<proteinExistence type="predicted"/>
<comment type="caution">
    <text evidence="1">The sequence shown here is derived from an EMBL/GenBank/DDBJ whole genome shotgun (WGS) entry which is preliminary data.</text>
</comment>
<gene>
    <name evidence="1" type="ORF">J2Z66_006522</name>
</gene>
<name>A0ABS4J4W1_9BACL</name>
<evidence type="ECO:0000313" key="1">
    <source>
        <dbReference type="EMBL" id="MBP1994881.1"/>
    </source>
</evidence>
<keyword evidence="2" id="KW-1185">Reference proteome</keyword>